<evidence type="ECO:0000313" key="1">
    <source>
        <dbReference type="EMBL" id="GLF95931.1"/>
    </source>
</evidence>
<reference evidence="1 2" key="1">
    <citation type="submission" date="2022-10" db="EMBL/GenBank/DDBJ databases">
        <title>Draft genome sequence of Streptomyces sp. YSPA8.</title>
        <authorList>
            <person name="Moriuchi R."/>
            <person name="Dohra H."/>
            <person name="Yamamura H."/>
            <person name="Kodani S."/>
        </authorList>
    </citation>
    <scope>NUCLEOTIDE SEQUENCE [LARGE SCALE GENOMIC DNA]</scope>
    <source>
        <strain evidence="1 2">YSPA8</strain>
    </source>
</reference>
<evidence type="ECO:0000313" key="2">
    <source>
        <dbReference type="Proteomes" id="UP001291653"/>
    </source>
</evidence>
<sequence>MTMALGDRHQKKDVEAALKRAEAAGLKVTRDKKKHTWGYVLCCPCSQRFRVDCTPKSQGDEAAEIDRFTRGHRNCA</sequence>
<protein>
    <submittedName>
        <fullName evidence="1">Uncharacterized protein</fullName>
    </submittedName>
</protein>
<name>A0ABQ5P133_9ACTN</name>
<organism evidence="1 2">
    <name type="scientific">Streptomyces yaizuensis</name>
    <dbReference type="NCBI Taxonomy" id="2989713"/>
    <lineage>
        <taxon>Bacteria</taxon>
        <taxon>Bacillati</taxon>
        <taxon>Actinomycetota</taxon>
        <taxon>Actinomycetes</taxon>
        <taxon>Kitasatosporales</taxon>
        <taxon>Streptomycetaceae</taxon>
        <taxon>Streptomyces</taxon>
    </lineage>
</organism>
<proteinExistence type="predicted"/>
<accession>A0ABQ5P133</accession>
<dbReference type="EMBL" id="BSBI01000006">
    <property type="protein sequence ID" value="GLF95931.1"/>
    <property type="molecule type" value="Genomic_DNA"/>
</dbReference>
<comment type="caution">
    <text evidence="1">The sequence shown here is derived from an EMBL/GenBank/DDBJ whole genome shotgun (WGS) entry which is preliminary data.</text>
</comment>
<gene>
    <name evidence="1" type="ORF">SYYSPA8_16560</name>
</gene>
<dbReference type="Proteomes" id="UP001291653">
    <property type="component" value="Unassembled WGS sequence"/>
</dbReference>
<keyword evidence="2" id="KW-1185">Reference proteome</keyword>